<dbReference type="GO" id="GO:0005801">
    <property type="term" value="C:cis-Golgi network"/>
    <property type="evidence" value="ECO:0007669"/>
    <property type="project" value="InterPro"/>
</dbReference>
<evidence type="ECO:0000256" key="4">
    <source>
        <dbReference type="ARBA" id="ARBA00022448"/>
    </source>
</evidence>
<name>G0W8Z9_NAUDC</name>
<dbReference type="GO" id="GO:0140312">
    <property type="term" value="F:cargo adaptor activity"/>
    <property type="evidence" value="ECO:0007669"/>
    <property type="project" value="EnsemblFungi"/>
</dbReference>
<evidence type="ECO:0000256" key="8">
    <source>
        <dbReference type="ARBA" id="ARBA00031339"/>
    </source>
</evidence>
<feature type="region of interest" description="Disordered" evidence="9">
    <location>
        <begin position="891"/>
        <end position="1014"/>
    </location>
</feature>
<dbReference type="HOGENOM" id="CLU_011639_2_0_1"/>
<dbReference type="eggNOG" id="KOG2604">
    <property type="taxonomic scope" value="Eukaryota"/>
</dbReference>
<dbReference type="STRING" id="1071378.G0W8Z9"/>
<evidence type="ECO:0000256" key="2">
    <source>
        <dbReference type="ARBA" id="ARBA00009936"/>
    </source>
</evidence>
<dbReference type="Pfam" id="PF04136">
    <property type="entry name" value="COG3_N"/>
    <property type="match status" value="1"/>
</dbReference>
<protein>
    <recommendedName>
        <fullName evidence="3">Conserved oligomeric Golgi complex subunit 3</fullName>
    </recommendedName>
    <alternativeName>
        <fullName evidence="8">Component of oligomeric Golgi complex 3</fullName>
    </alternativeName>
</protein>
<dbReference type="InterPro" id="IPR048685">
    <property type="entry name" value="COG3_C"/>
</dbReference>
<dbReference type="PANTHER" id="PTHR13302:SF8">
    <property type="entry name" value="CONSERVED OLIGOMERIC GOLGI COMPLEX SUBUNIT 3"/>
    <property type="match status" value="1"/>
</dbReference>
<keyword evidence="13" id="KW-1185">Reference proteome</keyword>
<feature type="compositionally biased region" description="Basic and acidic residues" evidence="9">
    <location>
        <begin position="842"/>
        <end position="854"/>
    </location>
</feature>
<evidence type="ECO:0000256" key="9">
    <source>
        <dbReference type="SAM" id="MobiDB-lite"/>
    </source>
</evidence>
<evidence type="ECO:0000256" key="5">
    <source>
        <dbReference type="ARBA" id="ARBA00022927"/>
    </source>
</evidence>
<keyword evidence="7" id="KW-0472">Membrane</keyword>
<dbReference type="AlphaFoldDB" id="G0W8Z9"/>
<dbReference type="Proteomes" id="UP000000689">
    <property type="component" value="Chromosome 3"/>
</dbReference>
<keyword evidence="6" id="KW-0333">Golgi apparatus</keyword>
<proteinExistence type="inferred from homology"/>
<evidence type="ECO:0000256" key="1">
    <source>
        <dbReference type="ARBA" id="ARBA00004395"/>
    </source>
</evidence>
<feature type="compositionally biased region" description="Basic and acidic residues" evidence="9">
    <location>
        <begin position="932"/>
        <end position="945"/>
    </location>
</feature>
<evidence type="ECO:0000259" key="10">
    <source>
        <dbReference type="Pfam" id="PF04136"/>
    </source>
</evidence>
<comment type="subcellular location">
    <subcellularLocation>
        <location evidence="1">Golgi apparatus membrane</location>
        <topology evidence="1">Peripheral membrane protein</topology>
    </subcellularLocation>
</comment>
<feature type="compositionally biased region" description="Polar residues" evidence="9">
    <location>
        <begin position="893"/>
        <end position="917"/>
    </location>
</feature>
<dbReference type="GO" id="GO:0000301">
    <property type="term" value="P:retrograde transport, vesicle recycling within Golgi"/>
    <property type="evidence" value="ECO:0007669"/>
    <property type="project" value="EnsemblFungi"/>
</dbReference>
<keyword evidence="4" id="KW-0813">Transport</keyword>
<dbReference type="KEGG" id="ndi:NDAI_0C06010"/>
<feature type="compositionally biased region" description="Basic and acidic residues" evidence="9">
    <location>
        <begin position="970"/>
        <end position="982"/>
    </location>
</feature>
<dbReference type="GO" id="GO:0000139">
    <property type="term" value="C:Golgi membrane"/>
    <property type="evidence" value="ECO:0007669"/>
    <property type="project" value="UniProtKB-SubCell"/>
</dbReference>
<feature type="region of interest" description="Disordered" evidence="9">
    <location>
        <begin position="842"/>
        <end position="873"/>
    </location>
</feature>
<evidence type="ECO:0000256" key="6">
    <source>
        <dbReference type="ARBA" id="ARBA00023034"/>
    </source>
</evidence>
<feature type="domain" description="Conserved oligomeric Golgi complex subunit 3 C-terminal" evidence="11">
    <location>
        <begin position="255"/>
        <end position="610"/>
    </location>
</feature>
<keyword evidence="5" id="KW-0653">Protein transport</keyword>
<dbReference type="PANTHER" id="PTHR13302">
    <property type="entry name" value="CONSERVED OLIGOMERIC GOLGI COMPLEX COMPONENT 3"/>
    <property type="match status" value="1"/>
</dbReference>
<feature type="domain" description="Conserved oligomeric Golgi complex subunit 3 N-terminal" evidence="10">
    <location>
        <begin position="88"/>
        <end position="234"/>
    </location>
</feature>
<dbReference type="InterPro" id="IPR007265">
    <property type="entry name" value="COG_su3"/>
</dbReference>
<dbReference type="RefSeq" id="XP_003669503.1">
    <property type="nucleotide sequence ID" value="XM_003669455.1"/>
</dbReference>
<accession>G0W8Z9</accession>
<evidence type="ECO:0000313" key="12">
    <source>
        <dbReference type="EMBL" id="CCD24260.1"/>
    </source>
</evidence>
<gene>
    <name evidence="12" type="primary">NDAI0C06010</name>
    <name evidence="12" type="ordered locus">NDAI_0C06010</name>
</gene>
<evidence type="ECO:0000256" key="3">
    <source>
        <dbReference type="ARBA" id="ARBA00020976"/>
    </source>
</evidence>
<dbReference type="GO" id="GO:0000425">
    <property type="term" value="P:pexophagy"/>
    <property type="evidence" value="ECO:0007669"/>
    <property type="project" value="EnsemblFungi"/>
</dbReference>
<dbReference type="OMA" id="LEEHMQY"/>
<dbReference type="GO" id="GO:0007030">
    <property type="term" value="P:Golgi organization"/>
    <property type="evidence" value="ECO:0007669"/>
    <property type="project" value="TreeGrafter"/>
</dbReference>
<reference evidence="12 13" key="1">
    <citation type="journal article" date="2011" name="Proc. Natl. Acad. Sci. U.S.A.">
        <title>Evolutionary erosion of yeast sex chromosomes by mating-type switching accidents.</title>
        <authorList>
            <person name="Gordon J.L."/>
            <person name="Armisen D."/>
            <person name="Proux-Wera E."/>
            <person name="Oheigeartaigh S.S."/>
            <person name="Byrne K.P."/>
            <person name="Wolfe K.H."/>
        </authorList>
    </citation>
    <scope>NUCLEOTIDE SEQUENCE [LARGE SCALE GENOMIC DNA]</scope>
    <source>
        <strain evidence="13">ATCC 10597 / BCRC 20456 / CBS 421 / NBRC 0211 / NRRL Y-12639</strain>
    </source>
</reference>
<feature type="compositionally biased region" description="Basic and acidic residues" evidence="9">
    <location>
        <begin position="1004"/>
        <end position="1014"/>
    </location>
</feature>
<dbReference type="OrthoDB" id="296793at2759"/>
<dbReference type="GO" id="GO:0017119">
    <property type="term" value="C:Golgi transport complex"/>
    <property type="evidence" value="ECO:0007669"/>
    <property type="project" value="EnsemblFungi"/>
</dbReference>
<evidence type="ECO:0000313" key="13">
    <source>
        <dbReference type="Proteomes" id="UP000000689"/>
    </source>
</evidence>
<dbReference type="GO" id="GO:0006888">
    <property type="term" value="P:endoplasmic reticulum to Golgi vesicle-mediated transport"/>
    <property type="evidence" value="ECO:0007669"/>
    <property type="project" value="EnsemblFungi"/>
</dbReference>
<dbReference type="GeneID" id="11496432"/>
<dbReference type="InterPro" id="IPR048320">
    <property type="entry name" value="COG3_N"/>
</dbReference>
<evidence type="ECO:0000256" key="7">
    <source>
        <dbReference type="ARBA" id="ARBA00023136"/>
    </source>
</evidence>
<organism evidence="12 13">
    <name type="scientific">Naumovozyma dairenensis (strain ATCC 10597 / BCRC 20456 / CBS 421 / NBRC 0211 / NRRL Y-12639)</name>
    <name type="common">Saccharomyces dairenensis</name>
    <dbReference type="NCBI Taxonomy" id="1071378"/>
    <lineage>
        <taxon>Eukaryota</taxon>
        <taxon>Fungi</taxon>
        <taxon>Dikarya</taxon>
        <taxon>Ascomycota</taxon>
        <taxon>Saccharomycotina</taxon>
        <taxon>Saccharomycetes</taxon>
        <taxon>Saccharomycetales</taxon>
        <taxon>Saccharomycetaceae</taxon>
        <taxon>Naumovozyma</taxon>
    </lineage>
</organism>
<comment type="similarity">
    <text evidence="2">Belongs to the COG3 family.</text>
</comment>
<dbReference type="GO" id="GO:0032258">
    <property type="term" value="P:cytoplasm to vacuole targeting by the Cvt pathway"/>
    <property type="evidence" value="ECO:0007669"/>
    <property type="project" value="EnsemblFungi"/>
</dbReference>
<evidence type="ECO:0000259" key="11">
    <source>
        <dbReference type="Pfam" id="PF20671"/>
    </source>
</evidence>
<sequence length="1014" mass="117389">MSKRSRKNSLVKDIASHPIEFNGEVSLPSLLDDTYLFEKLQKLSLSLPTTAQPVDSTANDDYPLSSSLVETIDTVAETSPERYQYYKTYLAQLQNNVDQHNQILNHAKKIDSQFEDVFENLNHIAENTNQFVKDTKELHEKYIIFHEISESIPNKLKYFDILNPIMRRLNHAISPNIVKKDSFKIMLQKIDESLKFLESNPNFKESETYRIKFKQSLIRSCELIATFLKNILKEQLNEIMNQKSINMQSFLLTKDAFLYNKFASIAELYQNQIIELLRRTYDHNNNYSKKYFGELSSILNDCFNYYFQIRSDLLKDIIWNQLDETILKDKAVPLDQFIQANKSYIQELCNKEYNLFARFYPQDQYPECKERINQSFLQLCEPFYDSIRTRILRETNIIKLCDSLTLFTHYYEFEENSAGFNDQIGNVYFNKIFDPIVQKLQSRLIFRVQMYAEKYIIKYHPAIDVFKPQMISNKNIKKIEDESSLASTSPYYIDTDEDDRVIIESFINLNLAGKSKEANVYYPPLINTVALLSKINEMINSVIFDDLAHHMIYDCLNSIRNAYKSSVSQNSNDKEINLAYLKNLLFFKDQISNFNIQYTINETYLDFSGIESFFKSALTRKKTVVENDIPHSSLFDFARDLVPKVTNNMIDSRLELIHELRITLKHFIESVSDDIIGDTLSLKDGVNLLAQNIKLRENIESKFPNMKLLILRYITDLEVVQNLIEAIEQAIIEKYEAFYEEISNDSISNINKEQISEIMYVDVFVNFIHSITLNIIREIDDEQSAFENSVIMETPISASQENQYQDPNETVIMENGSLQDIPPELERGLGLQLEESSVSIGRDERLTLDHDRSQRGLNENIGPNDKPILNSTNSTHEIIDDLTGNLKDKESNFESQQMDDQQLPLSDSQTKNPGNEEQNIKEISMENNGDYISDRPAKPNDETAVSKEASGDDQAGQDLIIESPNNNNDEGQKLPNKEDKSVQEVSPLTALGTINNQEELDAEALEKEEKDLTT</sequence>
<dbReference type="Pfam" id="PF20671">
    <property type="entry name" value="COG3_C"/>
    <property type="match status" value="1"/>
</dbReference>
<dbReference type="EMBL" id="HE580269">
    <property type="protein sequence ID" value="CCD24260.1"/>
    <property type="molecule type" value="Genomic_DNA"/>
</dbReference>